<protein>
    <submittedName>
        <fullName evidence="2">Uncharacterized protein</fullName>
    </submittedName>
</protein>
<dbReference type="EMBL" id="KN833783">
    <property type="protein sequence ID" value="KIK19438.1"/>
    <property type="molecule type" value="Genomic_DNA"/>
</dbReference>
<feature type="transmembrane region" description="Helical" evidence="1">
    <location>
        <begin position="156"/>
        <end position="175"/>
    </location>
</feature>
<keyword evidence="1" id="KW-1133">Transmembrane helix</keyword>
<evidence type="ECO:0000256" key="1">
    <source>
        <dbReference type="SAM" id="Phobius"/>
    </source>
</evidence>
<evidence type="ECO:0000313" key="3">
    <source>
        <dbReference type="Proteomes" id="UP000054018"/>
    </source>
</evidence>
<feature type="transmembrane region" description="Helical" evidence="1">
    <location>
        <begin position="80"/>
        <end position="105"/>
    </location>
</feature>
<dbReference type="PANTHER" id="PTHR37544:SF3">
    <property type="entry name" value="SPRAY"/>
    <property type="match status" value="1"/>
</dbReference>
<name>A0A0C9ZHH4_9AGAM</name>
<reference evidence="3" key="2">
    <citation type="submission" date="2015-01" db="EMBL/GenBank/DDBJ databases">
        <title>Evolutionary Origins and Diversification of the Mycorrhizal Mutualists.</title>
        <authorList>
            <consortium name="DOE Joint Genome Institute"/>
            <consortium name="Mycorrhizal Genomics Consortium"/>
            <person name="Kohler A."/>
            <person name="Kuo A."/>
            <person name="Nagy L.G."/>
            <person name="Floudas D."/>
            <person name="Copeland A."/>
            <person name="Barry K.W."/>
            <person name="Cichocki N."/>
            <person name="Veneault-Fourrey C."/>
            <person name="LaButti K."/>
            <person name="Lindquist E.A."/>
            <person name="Lipzen A."/>
            <person name="Lundell T."/>
            <person name="Morin E."/>
            <person name="Murat C."/>
            <person name="Riley R."/>
            <person name="Ohm R."/>
            <person name="Sun H."/>
            <person name="Tunlid A."/>
            <person name="Henrissat B."/>
            <person name="Grigoriev I.V."/>
            <person name="Hibbett D.S."/>
            <person name="Martin F."/>
        </authorList>
    </citation>
    <scope>NUCLEOTIDE SEQUENCE [LARGE SCALE GENOMIC DNA]</scope>
    <source>
        <strain evidence="3">441</strain>
    </source>
</reference>
<accession>A0A0C9ZHH4</accession>
<dbReference type="Proteomes" id="UP000054018">
    <property type="component" value="Unassembled WGS sequence"/>
</dbReference>
<dbReference type="Pfam" id="PF11915">
    <property type="entry name" value="DUF3433"/>
    <property type="match status" value="1"/>
</dbReference>
<feature type="transmembrane region" description="Helical" evidence="1">
    <location>
        <begin position="504"/>
        <end position="526"/>
    </location>
</feature>
<dbReference type="STRING" id="765257.A0A0C9ZHH4"/>
<dbReference type="OrthoDB" id="3248909at2759"/>
<evidence type="ECO:0000313" key="2">
    <source>
        <dbReference type="EMBL" id="KIK19438.1"/>
    </source>
</evidence>
<dbReference type="InterPro" id="IPR021840">
    <property type="entry name" value="DUF3433"/>
</dbReference>
<feature type="transmembrane region" description="Helical" evidence="1">
    <location>
        <begin position="39"/>
        <end position="60"/>
    </location>
</feature>
<gene>
    <name evidence="2" type="ORF">PISMIDRAFT_13614</name>
</gene>
<sequence>MDESTHEAAPRPLRFRNSTIHEIPTPGTQSERPPRYEPFIIRIWFVALAAACMIGLGITIEVALHISNTQNGFHVPEQNVFSFASTQFLTSFFPTLLVVPLAYFWTITDWMLRWYQPYVTLADGNAPASRSILLDYARIALNQIAVLFYSFKYKHYLIYVSTLVALIVALLQPLAGSLLQVQQVPHTVVSTAISTRAIALSPDVTQLEAFLASAGYADAAVYSGLGDPPYVHGTWTAAYFEPEPGVPLNGSLAVNTTGLQTEVNCISTESLNLTSSVGNYVARATFPNTCIANFTFGIADGNQQYSVINTSSCALKGQDISFQPVIFWYYFQDMTTTDDPQVSAIFCQPSMKAFAIMTSMNLNNGTLGDCTTLQNFTEPNNVTGAPLNGQVFNGCAMSFTPPQSSLVNGLSNRVTFDASSSVYIAARAIAINSGLPGTVYRYASQQPGGIQSVFNDSNGWLNATSKIYTQHLAVAAQANYFGQTNTTIPALLTTDVPRLFVETLPAHLLSSLMILIGITGLIVHTLHARSRRKLWLTSPPGSIAAIVSLTSRSGFGELLLPYDNESRMRSRLIGLKFRLDQRTGAIVAEEDSGFDAGDKVSLLGHEEVYRSSMFRADSLSGSSRYSFKA</sequence>
<dbReference type="HOGENOM" id="CLU_021534_1_0_1"/>
<proteinExistence type="predicted"/>
<keyword evidence="1" id="KW-0472">Membrane</keyword>
<organism evidence="2 3">
    <name type="scientific">Pisolithus microcarpus 441</name>
    <dbReference type="NCBI Taxonomy" id="765257"/>
    <lineage>
        <taxon>Eukaryota</taxon>
        <taxon>Fungi</taxon>
        <taxon>Dikarya</taxon>
        <taxon>Basidiomycota</taxon>
        <taxon>Agaricomycotina</taxon>
        <taxon>Agaricomycetes</taxon>
        <taxon>Agaricomycetidae</taxon>
        <taxon>Boletales</taxon>
        <taxon>Sclerodermatineae</taxon>
        <taxon>Pisolithaceae</taxon>
        <taxon>Pisolithus</taxon>
    </lineage>
</organism>
<reference evidence="2 3" key="1">
    <citation type="submission" date="2014-04" db="EMBL/GenBank/DDBJ databases">
        <authorList>
            <consortium name="DOE Joint Genome Institute"/>
            <person name="Kuo A."/>
            <person name="Kohler A."/>
            <person name="Costa M.D."/>
            <person name="Nagy L.G."/>
            <person name="Floudas D."/>
            <person name="Copeland A."/>
            <person name="Barry K.W."/>
            <person name="Cichocki N."/>
            <person name="Veneault-Fourrey C."/>
            <person name="LaButti K."/>
            <person name="Lindquist E.A."/>
            <person name="Lipzen A."/>
            <person name="Lundell T."/>
            <person name="Morin E."/>
            <person name="Murat C."/>
            <person name="Sun H."/>
            <person name="Tunlid A."/>
            <person name="Henrissat B."/>
            <person name="Grigoriev I.V."/>
            <person name="Hibbett D.S."/>
            <person name="Martin F."/>
            <person name="Nordberg H.P."/>
            <person name="Cantor M.N."/>
            <person name="Hua S.X."/>
        </authorList>
    </citation>
    <scope>NUCLEOTIDE SEQUENCE [LARGE SCALE GENOMIC DNA]</scope>
    <source>
        <strain evidence="2 3">441</strain>
    </source>
</reference>
<dbReference type="PANTHER" id="PTHR37544">
    <property type="entry name" value="SPRAY-RELATED"/>
    <property type="match status" value="1"/>
</dbReference>
<dbReference type="AlphaFoldDB" id="A0A0C9ZHH4"/>
<keyword evidence="1" id="KW-0812">Transmembrane</keyword>
<keyword evidence="3" id="KW-1185">Reference proteome</keyword>